<accession>A0A5J5EMI3</accession>
<evidence type="ECO:0000313" key="2">
    <source>
        <dbReference type="Proteomes" id="UP000326924"/>
    </source>
</evidence>
<evidence type="ECO:0000313" key="1">
    <source>
        <dbReference type="EMBL" id="KAA8897523.1"/>
    </source>
</evidence>
<name>A0A5J5EMI3_9PEZI</name>
<reference evidence="1 2" key="1">
    <citation type="submission" date="2019-09" db="EMBL/GenBank/DDBJ databases">
        <title>Draft genome of the ectomycorrhizal ascomycete Sphaerosporella brunnea.</title>
        <authorList>
            <consortium name="DOE Joint Genome Institute"/>
            <person name="Benucci G.M."/>
            <person name="Marozzi G."/>
            <person name="Antonielli L."/>
            <person name="Sanchez S."/>
            <person name="Marco P."/>
            <person name="Wang X."/>
            <person name="Falini L.B."/>
            <person name="Barry K."/>
            <person name="Haridas S."/>
            <person name="Lipzen A."/>
            <person name="Labutti K."/>
            <person name="Grigoriev I.V."/>
            <person name="Murat C."/>
            <person name="Martin F."/>
            <person name="Albertini E."/>
            <person name="Donnini D."/>
            <person name="Bonito G."/>
        </authorList>
    </citation>
    <scope>NUCLEOTIDE SEQUENCE [LARGE SCALE GENOMIC DNA]</scope>
    <source>
        <strain evidence="1 2">Sb_GMNB300</strain>
    </source>
</reference>
<dbReference type="InParanoid" id="A0A5J5EMI3"/>
<dbReference type="AlphaFoldDB" id="A0A5J5EMI3"/>
<comment type="caution">
    <text evidence="1">The sequence shown here is derived from an EMBL/GenBank/DDBJ whole genome shotgun (WGS) entry which is preliminary data.</text>
</comment>
<dbReference type="EMBL" id="VXIS01000197">
    <property type="protein sequence ID" value="KAA8897523.1"/>
    <property type="molecule type" value="Genomic_DNA"/>
</dbReference>
<dbReference type="Proteomes" id="UP000326924">
    <property type="component" value="Unassembled WGS sequence"/>
</dbReference>
<proteinExistence type="predicted"/>
<gene>
    <name evidence="1" type="ORF">FN846DRAFT_963571</name>
</gene>
<sequence>MSRALVHIGRRGREGWIGLALVLAVFLGRMMGLFTRSARSRALRVLLLGDIRSWSLRVLLLRHVGSWSLRVLLLRGVWSWSLRVLLLRKVRS</sequence>
<keyword evidence="2" id="KW-1185">Reference proteome</keyword>
<protein>
    <submittedName>
        <fullName evidence="1">Uncharacterized protein</fullName>
    </submittedName>
</protein>
<organism evidence="1 2">
    <name type="scientific">Sphaerosporella brunnea</name>
    <dbReference type="NCBI Taxonomy" id="1250544"/>
    <lineage>
        <taxon>Eukaryota</taxon>
        <taxon>Fungi</taxon>
        <taxon>Dikarya</taxon>
        <taxon>Ascomycota</taxon>
        <taxon>Pezizomycotina</taxon>
        <taxon>Pezizomycetes</taxon>
        <taxon>Pezizales</taxon>
        <taxon>Pyronemataceae</taxon>
        <taxon>Sphaerosporella</taxon>
    </lineage>
</organism>